<accession>A0ABV7CTJ5</accession>
<dbReference type="InterPro" id="IPR004843">
    <property type="entry name" value="Calcineurin-like_PHP"/>
</dbReference>
<dbReference type="SUPFAM" id="SSF56300">
    <property type="entry name" value="Metallo-dependent phosphatases"/>
    <property type="match status" value="1"/>
</dbReference>
<keyword evidence="7 8" id="KW-0233">DNA recombination</keyword>
<evidence type="ECO:0000313" key="11">
    <source>
        <dbReference type="EMBL" id="MFC3039786.1"/>
    </source>
</evidence>
<evidence type="ECO:0000256" key="2">
    <source>
        <dbReference type="ARBA" id="ARBA00011322"/>
    </source>
</evidence>
<name>A0ABV7CTJ5_9BACI</name>
<keyword evidence="12" id="KW-1185">Reference proteome</keyword>
<evidence type="ECO:0000259" key="10">
    <source>
        <dbReference type="Pfam" id="PF12320"/>
    </source>
</evidence>
<comment type="caution">
    <text evidence="11">The sequence shown here is derived from an EMBL/GenBank/DDBJ whole genome shotgun (WGS) entry which is preliminary data.</text>
</comment>
<dbReference type="GO" id="GO:0004527">
    <property type="term" value="F:exonuclease activity"/>
    <property type="evidence" value="ECO:0007669"/>
    <property type="project" value="UniProtKB-KW"/>
</dbReference>
<evidence type="ECO:0000256" key="6">
    <source>
        <dbReference type="ARBA" id="ARBA00022839"/>
    </source>
</evidence>
<dbReference type="PANTHER" id="PTHR30337:SF0">
    <property type="entry name" value="NUCLEASE SBCCD SUBUNIT D"/>
    <property type="match status" value="1"/>
</dbReference>
<gene>
    <name evidence="8" type="primary">sbcD</name>
    <name evidence="11" type="ORF">ACFOGI_05940</name>
</gene>
<comment type="similarity">
    <text evidence="1 8">Belongs to the SbcD family.</text>
</comment>
<evidence type="ECO:0000313" key="12">
    <source>
        <dbReference type="Proteomes" id="UP001595279"/>
    </source>
</evidence>
<keyword evidence="5 8" id="KW-0378">Hydrolase</keyword>
<organism evidence="11 12">
    <name type="scientific">Virgibacillus xinjiangensis</name>
    <dbReference type="NCBI Taxonomy" id="393090"/>
    <lineage>
        <taxon>Bacteria</taxon>
        <taxon>Bacillati</taxon>
        <taxon>Bacillota</taxon>
        <taxon>Bacilli</taxon>
        <taxon>Bacillales</taxon>
        <taxon>Bacillaceae</taxon>
        <taxon>Virgibacillus</taxon>
    </lineage>
</organism>
<dbReference type="Pfam" id="PF12320">
    <property type="entry name" value="SbcD_C"/>
    <property type="match status" value="1"/>
</dbReference>
<dbReference type="InterPro" id="IPR004593">
    <property type="entry name" value="SbcD"/>
</dbReference>
<dbReference type="EMBL" id="JBHRSA010000025">
    <property type="protein sequence ID" value="MFC3039786.1"/>
    <property type="molecule type" value="Genomic_DNA"/>
</dbReference>
<feature type="domain" description="Calcineurin-like phosphoesterase" evidence="9">
    <location>
        <begin position="1"/>
        <end position="120"/>
    </location>
</feature>
<dbReference type="NCBIfam" id="TIGR00619">
    <property type="entry name" value="sbcd"/>
    <property type="match status" value="1"/>
</dbReference>
<evidence type="ECO:0000256" key="8">
    <source>
        <dbReference type="RuleBase" id="RU363069"/>
    </source>
</evidence>
<dbReference type="Gene3D" id="3.60.21.10">
    <property type="match status" value="1"/>
</dbReference>
<sequence>MKIFHTADWHLGKLVQGVYMTEDQGEVLRQFVEAVEEEKPDAVIVAGDLYDRAVPPIEAVHLLDEVLEKLVLKLNVPVLAVAGNHDSPSRLNFGSRIMKDNGYHVVGNLTEDLEPVRLADEHGEVHFHLVPYCDPSVVRNVLGDEAVRSHNDAMNAIIGRIRPKMDPEARHVFVGHAFVTPYGEEEENTSESERPLSIGGSEYVDAHHFEDFHYTALGHLHQAHYVLNETVRYAGSPLKYSISEEHHRKGYFVVEMDEKGNVTTEKRFLFPSRDMRTVEADLEEILTYPVSEDYVFVRLTDETPVLSPMEKIRSVFPNAMHVERKHFQSIAKQTEDGMEKVERTKMSDMELFRAFYQEVKGEEASAETEEIFREVLDDLLKEENETKDAGREKSVTNEA</sequence>
<dbReference type="PANTHER" id="PTHR30337">
    <property type="entry name" value="COMPONENT OF ATP-DEPENDENT DSDNA EXONUCLEASE"/>
    <property type="match status" value="1"/>
</dbReference>
<comment type="function">
    <text evidence="8">SbcCD cleaves DNA hairpin structures. These structures can inhibit DNA replication and are intermediates in certain DNA recombination reactions. The complex acts as a 3'-&gt;5' double strand exonuclease that can open hairpins. It also has a 5' single-strand endonuclease activity.</text>
</comment>
<keyword evidence="8" id="KW-0235">DNA replication</keyword>
<protein>
    <recommendedName>
        <fullName evidence="3 8">Nuclease SbcCD subunit D</fullName>
    </recommendedName>
</protein>
<evidence type="ECO:0000256" key="7">
    <source>
        <dbReference type="ARBA" id="ARBA00023172"/>
    </source>
</evidence>
<proteinExistence type="inferred from homology"/>
<dbReference type="RefSeq" id="WP_390269907.1">
    <property type="nucleotide sequence ID" value="NZ_JBHRSA010000025.1"/>
</dbReference>
<evidence type="ECO:0000259" key="9">
    <source>
        <dbReference type="Pfam" id="PF00149"/>
    </source>
</evidence>
<evidence type="ECO:0000256" key="1">
    <source>
        <dbReference type="ARBA" id="ARBA00010555"/>
    </source>
</evidence>
<dbReference type="CDD" id="cd00840">
    <property type="entry name" value="MPP_Mre11_N"/>
    <property type="match status" value="1"/>
</dbReference>
<reference evidence="12" key="1">
    <citation type="journal article" date="2019" name="Int. J. Syst. Evol. Microbiol.">
        <title>The Global Catalogue of Microorganisms (GCM) 10K type strain sequencing project: providing services to taxonomists for standard genome sequencing and annotation.</title>
        <authorList>
            <consortium name="The Broad Institute Genomics Platform"/>
            <consortium name="The Broad Institute Genome Sequencing Center for Infectious Disease"/>
            <person name="Wu L."/>
            <person name="Ma J."/>
        </authorList>
    </citation>
    <scope>NUCLEOTIDE SEQUENCE [LARGE SCALE GENOMIC DNA]</scope>
    <source>
        <strain evidence="12">KCTC 13128</strain>
    </source>
</reference>
<dbReference type="Proteomes" id="UP001595279">
    <property type="component" value="Unassembled WGS sequence"/>
</dbReference>
<dbReference type="InterPro" id="IPR026843">
    <property type="entry name" value="SbcD_C"/>
</dbReference>
<dbReference type="InterPro" id="IPR029052">
    <property type="entry name" value="Metallo-depent_PP-like"/>
</dbReference>
<keyword evidence="6 8" id="KW-0269">Exonuclease</keyword>
<feature type="domain" description="Nuclease SbcCD subunit D C-terminal" evidence="10">
    <location>
        <begin position="272"/>
        <end position="359"/>
    </location>
</feature>
<dbReference type="InterPro" id="IPR050535">
    <property type="entry name" value="DNA_Repair-Maintenance_Comp"/>
</dbReference>
<evidence type="ECO:0000256" key="4">
    <source>
        <dbReference type="ARBA" id="ARBA00022722"/>
    </source>
</evidence>
<keyword evidence="4 8" id="KW-0540">Nuclease</keyword>
<comment type="subunit">
    <text evidence="2 8">Heterodimer of SbcC and SbcD.</text>
</comment>
<dbReference type="Pfam" id="PF00149">
    <property type="entry name" value="Metallophos"/>
    <property type="match status" value="1"/>
</dbReference>
<evidence type="ECO:0000256" key="5">
    <source>
        <dbReference type="ARBA" id="ARBA00022801"/>
    </source>
</evidence>
<dbReference type="InterPro" id="IPR041796">
    <property type="entry name" value="Mre11_N"/>
</dbReference>
<keyword evidence="8" id="KW-0255">Endonuclease</keyword>
<evidence type="ECO:0000256" key="3">
    <source>
        <dbReference type="ARBA" id="ARBA00013365"/>
    </source>
</evidence>